<comment type="function">
    <text evidence="3">2-oxoglutarate-dependent dioxygenase essential for auxin catabolism and maintenance of auxin homeostasis in reproductive organs. Catalyzes the irreversible oxidation of indole-3-acetic acid (IAA) to the biologically inactive 2-oxoindole-3-acetic acid (OxIAA).</text>
</comment>
<keyword evidence="2 6" id="KW-0408">Iron</keyword>
<organism evidence="8 9">
    <name type="scientific">Artemisia annua</name>
    <name type="common">Sweet wormwood</name>
    <dbReference type="NCBI Taxonomy" id="35608"/>
    <lineage>
        <taxon>Eukaryota</taxon>
        <taxon>Viridiplantae</taxon>
        <taxon>Streptophyta</taxon>
        <taxon>Embryophyta</taxon>
        <taxon>Tracheophyta</taxon>
        <taxon>Spermatophyta</taxon>
        <taxon>Magnoliopsida</taxon>
        <taxon>eudicotyledons</taxon>
        <taxon>Gunneridae</taxon>
        <taxon>Pentapetalae</taxon>
        <taxon>asterids</taxon>
        <taxon>campanulids</taxon>
        <taxon>Asterales</taxon>
        <taxon>Asteraceae</taxon>
        <taxon>Asteroideae</taxon>
        <taxon>Anthemideae</taxon>
        <taxon>Artemisiinae</taxon>
        <taxon>Artemisia</taxon>
    </lineage>
</organism>
<comment type="caution">
    <text evidence="8">The sequence shown here is derived from an EMBL/GenBank/DDBJ whole genome shotgun (WGS) entry which is preliminary data.</text>
</comment>
<name>A0A2U1KPI0_ARTAN</name>
<evidence type="ECO:0000256" key="2">
    <source>
        <dbReference type="ARBA" id="ARBA00023004"/>
    </source>
</evidence>
<dbReference type="Pfam" id="PF14226">
    <property type="entry name" value="DIOX_N"/>
    <property type="match status" value="1"/>
</dbReference>
<dbReference type="GO" id="GO:0016705">
    <property type="term" value="F:oxidoreductase activity, acting on paired donors, with incorporation or reduction of molecular oxygen"/>
    <property type="evidence" value="ECO:0007669"/>
    <property type="project" value="UniProtKB-ARBA"/>
</dbReference>
<evidence type="ECO:0000256" key="3">
    <source>
        <dbReference type="ARBA" id="ARBA00054658"/>
    </source>
</evidence>
<comment type="similarity">
    <text evidence="6">Belongs to the iron/ascorbate-dependent oxidoreductase family.</text>
</comment>
<reference evidence="8 9" key="1">
    <citation type="journal article" date="2018" name="Mol. Plant">
        <title>The genome of Artemisia annua provides insight into the evolution of Asteraceae family and artemisinin biosynthesis.</title>
        <authorList>
            <person name="Shen Q."/>
            <person name="Zhang L."/>
            <person name="Liao Z."/>
            <person name="Wang S."/>
            <person name="Yan T."/>
            <person name="Shi P."/>
            <person name="Liu M."/>
            <person name="Fu X."/>
            <person name="Pan Q."/>
            <person name="Wang Y."/>
            <person name="Lv Z."/>
            <person name="Lu X."/>
            <person name="Zhang F."/>
            <person name="Jiang W."/>
            <person name="Ma Y."/>
            <person name="Chen M."/>
            <person name="Hao X."/>
            <person name="Li L."/>
            <person name="Tang Y."/>
            <person name="Lv G."/>
            <person name="Zhou Y."/>
            <person name="Sun X."/>
            <person name="Brodelius P.E."/>
            <person name="Rose J.K.C."/>
            <person name="Tang K."/>
        </authorList>
    </citation>
    <scope>NUCLEOTIDE SEQUENCE [LARGE SCALE GENOMIC DNA]</scope>
    <source>
        <strain evidence="9">cv. Huhao1</strain>
        <tissue evidence="8">Leaf</tissue>
    </source>
</reference>
<dbReference type="Proteomes" id="UP000245207">
    <property type="component" value="Unassembled WGS sequence"/>
</dbReference>
<dbReference type="PANTHER" id="PTHR47990">
    <property type="entry name" value="2-OXOGLUTARATE (2OG) AND FE(II)-DEPENDENT OXYGENASE SUPERFAMILY PROTEIN-RELATED"/>
    <property type="match status" value="1"/>
</dbReference>
<gene>
    <name evidence="8" type="ORF">CTI12_AA579880</name>
</gene>
<dbReference type="AlphaFoldDB" id="A0A2U1KPI0"/>
<feature type="domain" description="Fe2OG dioxygenase" evidence="7">
    <location>
        <begin position="144"/>
        <end position="248"/>
    </location>
</feature>
<evidence type="ECO:0000259" key="7">
    <source>
        <dbReference type="PROSITE" id="PS51471"/>
    </source>
</evidence>
<dbReference type="InterPro" id="IPR005123">
    <property type="entry name" value="Oxoglu/Fe-dep_dioxygenase_dom"/>
</dbReference>
<evidence type="ECO:0000256" key="6">
    <source>
        <dbReference type="RuleBase" id="RU003682"/>
    </source>
</evidence>
<dbReference type="InterPro" id="IPR050231">
    <property type="entry name" value="Iron_ascorbate_oxido_reductase"/>
</dbReference>
<keyword evidence="6" id="KW-0560">Oxidoreductase</keyword>
<evidence type="ECO:0000256" key="5">
    <source>
        <dbReference type="ARBA" id="ARBA00076740"/>
    </source>
</evidence>
<dbReference type="Pfam" id="PF03171">
    <property type="entry name" value="2OG-FeII_Oxy"/>
    <property type="match status" value="1"/>
</dbReference>
<dbReference type="OrthoDB" id="288590at2759"/>
<dbReference type="PROSITE" id="PS51471">
    <property type="entry name" value="FE2OG_OXY"/>
    <property type="match status" value="1"/>
</dbReference>
<evidence type="ECO:0000313" key="9">
    <source>
        <dbReference type="Proteomes" id="UP000245207"/>
    </source>
</evidence>
<dbReference type="GO" id="GO:0046872">
    <property type="term" value="F:metal ion binding"/>
    <property type="evidence" value="ECO:0007669"/>
    <property type="project" value="UniProtKB-KW"/>
</dbReference>
<sequence length="300" mass="34204">MAGKCTIPVIDLHNLPNQLHKLISACENWGCFRLINHHEILSTKLMFDMKTVVRSLLDLPVEIKRRNSDVIARSGYMAPSAKNPLYEALGLYDMAKSGDVERFCEELDATRDQRYAEAVHELFMRIVKKLAEGLGVKRRDIGFENWPCQFRINKYNFIPESVGSPGVQLHTDSGFLTILQDDEIVGGLEVMDKTGKFITVNPWPDTLLVNLGDMAMVWSNGRFCNVKHRVQCKEAKIRVSIASFLLGPRGIVEPLSELVDDDHPLVYMPTTYEDYRKLRFSTTLQAGEALEHLYTPRFKK</sequence>
<evidence type="ECO:0000256" key="1">
    <source>
        <dbReference type="ARBA" id="ARBA00022723"/>
    </source>
</evidence>
<dbReference type="InterPro" id="IPR044861">
    <property type="entry name" value="IPNS-like_FE2OG_OXY"/>
</dbReference>
<dbReference type="EMBL" id="PKPP01015480">
    <property type="protein sequence ID" value="PWA38593.1"/>
    <property type="molecule type" value="Genomic_DNA"/>
</dbReference>
<dbReference type="Gene3D" id="2.60.120.330">
    <property type="entry name" value="B-lactam Antibiotic, Isopenicillin N Synthase, Chain"/>
    <property type="match status" value="1"/>
</dbReference>
<evidence type="ECO:0000313" key="8">
    <source>
        <dbReference type="EMBL" id="PWA38593.1"/>
    </source>
</evidence>
<protein>
    <recommendedName>
        <fullName evidence="4">2-oxoglutarate-dependent dioxygenase DAO</fullName>
    </recommendedName>
    <alternativeName>
        <fullName evidence="5">Protein DIOXYGENASE FOR AUXIN OXIDATION</fullName>
    </alternativeName>
</protein>
<dbReference type="SUPFAM" id="SSF51197">
    <property type="entry name" value="Clavaminate synthase-like"/>
    <property type="match status" value="1"/>
</dbReference>
<keyword evidence="1 6" id="KW-0479">Metal-binding</keyword>
<proteinExistence type="inferred from homology"/>
<keyword evidence="9" id="KW-1185">Reference proteome</keyword>
<evidence type="ECO:0000256" key="4">
    <source>
        <dbReference type="ARBA" id="ARBA00074102"/>
    </source>
</evidence>
<accession>A0A2U1KPI0</accession>
<dbReference type="FunFam" id="2.60.120.330:FF:000017">
    <property type="entry name" value="2-oxoglutarate-dependent dioxygenase DAO"/>
    <property type="match status" value="1"/>
</dbReference>
<dbReference type="STRING" id="35608.A0A2U1KPI0"/>
<dbReference type="InterPro" id="IPR026992">
    <property type="entry name" value="DIOX_N"/>
</dbReference>
<dbReference type="InterPro" id="IPR027443">
    <property type="entry name" value="IPNS-like_sf"/>
</dbReference>